<dbReference type="InterPro" id="IPR032567">
    <property type="entry name" value="RTL1-rel"/>
</dbReference>
<evidence type="ECO:0000313" key="1">
    <source>
        <dbReference type="Proteomes" id="UP000189701"/>
    </source>
</evidence>
<accession>A0A1U7YCH0</accession>
<gene>
    <name evidence="2" type="primary">LOC104247494</name>
</gene>
<reference evidence="1" key="1">
    <citation type="journal article" date="2013" name="Genome Biol.">
        <title>Reference genomes and transcriptomes of Nicotiana sylvestris and Nicotiana tomentosiformis.</title>
        <authorList>
            <person name="Sierro N."/>
            <person name="Battey J.N."/>
            <person name="Ouadi S."/>
            <person name="Bovet L."/>
            <person name="Goepfert S."/>
            <person name="Bakaher N."/>
            <person name="Peitsch M.C."/>
            <person name="Ivanov N.V."/>
        </authorList>
    </citation>
    <scope>NUCLEOTIDE SEQUENCE [LARGE SCALE GENOMIC DNA]</scope>
</reference>
<dbReference type="RefSeq" id="XP_009801827.1">
    <property type="nucleotide sequence ID" value="XM_009803525.1"/>
</dbReference>
<protein>
    <submittedName>
        <fullName evidence="2">Uncharacterized protein LOC104247494</fullName>
    </submittedName>
</protein>
<organism evidence="1 2">
    <name type="scientific">Nicotiana sylvestris</name>
    <name type="common">Wood tobacco</name>
    <name type="synonym">South American tobacco</name>
    <dbReference type="NCBI Taxonomy" id="4096"/>
    <lineage>
        <taxon>Eukaryota</taxon>
        <taxon>Viridiplantae</taxon>
        <taxon>Streptophyta</taxon>
        <taxon>Embryophyta</taxon>
        <taxon>Tracheophyta</taxon>
        <taxon>Spermatophyta</taxon>
        <taxon>Magnoliopsida</taxon>
        <taxon>eudicotyledons</taxon>
        <taxon>Gunneridae</taxon>
        <taxon>Pentapetalae</taxon>
        <taxon>asterids</taxon>
        <taxon>lamiids</taxon>
        <taxon>Solanales</taxon>
        <taxon>Solanaceae</taxon>
        <taxon>Nicotianoideae</taxon>
        <taxon>Nicotianeae</taxon>
        <taxon>Nicotiana</taxon>
    </lineage>
</organism>
<evidence type="ECO:0000313" key="2">
    <source>
        <dbReference type="RefSeq" id="XP_009801827.1"/>
    </source>
</evidence>
<name>A0A1U7YCH0_NICSY</name>
<dbReference type="PANTHER" id="PTHR15503:SF45">
    <property type="entry name" value="RNA-DIRECTED DNA POLYMERASE HOMOLOG"/>
    <property type="match status" value="1"/>
</dbReference>
<dbReference type="PANTHER" id="PTHR15503">
    <property type="entry name" value="LDOC1 RELATED"/>
    <property type="match status" value="1"/>
</dbReference>
<dbReference type="AlphaFoldDB" id="A0A1U7YCH0"/>
<dbReference type="SUPFAM" id="SSF56672">
    <property type="entry name" value="DNA/RNA polymerases"/>
    <property type="match status" value="1"/>
</dbReference>
<keyword evidence="1" id="KW-1185">Reference proteome</keyword>
<proteinExistence type="predicted"/>
<dbReference type="InterPro" id="IPR043502">
    <property type="entry name" value="DNA/RNA_pol_sf"/>
</dbReference>
<sequence>MTVSEYKVRFSDLARHAPALVPTVRERVHRFIKGLHPSIRISIAQYLERDISYQQEREEREAKRSRETGFYTGTHAPAAVRHGGGYVSCLFIQNFHPPVALRAPPGPQAMITAPSTTPPTQPTRGGGRGVESVIVVRDYPDIFLDDLPGMPPDRDINFGINLLSGTQPISIPPYRMTPPELKEMKEQL</sequence>
<dbReference type="Proteomes" id="UP000189701">
    <property type="component" value="Unplaced"/>
</dbReference>
<reference evidence="2" key="2">
    <citation type="submission" date="2025-08" db="UniProtKB">
        <authorList>
            <consortium name="RefSeq"/>
        </authorList>
    </citation>
    <scope>IDENTIFICATION</scope>
    <source>
        <tissue evidence="2">Leaf</tissue>
    </source>
</reference>